<reference evidence="4" key="2">
    <citation type="submission" date="2021-04" db="EMBL/GenBank/DDBJ databases">
        <authorList>
            <person name="Podell S."/>
        </authorList>
    </citation>
    <scope>NUCLEOTIDE SEQUENCE</scope>
    <source>
        <strain evidence="4">Hildebrandi</strain>
    </source>
</reference>
<dbReference type="Proteomes" id="UP000693970">
    <property type="component" value="Unassembled WGS sequence"/>
</dbReference>
<gene>
    <name evidence="4" type="ORF">IV203_012853</name>
</gene>
<organism evidence="4 5">
    <name type="scientific">Nitzschia inconspicua</name>
    <dbReference type="NCBI Taxonomy" id="303405"/>
    <lineage>
        <taxon>Eukaryota</taxon>
        <taxon>Sar</taxon>
        <taxon>Stramenopiles</taxon>
        <taxon>Ochrophyta</taxon>
        <taxon>Bacillariophyta</taxon>
        <taxon>Bacillariophyceae</taxon>
        <taxon>Bacillariophycidae</taxon>
        <taxon>Bacillariales</taxon>
        <taxon>Bacillariaceae</taxon>
        <taxon>Nitzschia</taxon>
    </lineage>
</organism>
<dbReference type="Pfam" id="PF23598">
    <property type="entry name" value="LRR_14"/>
    <property type="match status" value="1"/>
</dbReference>
<dbReference type="PANTHER" id="PTHR47186">
    <property type="entry name" value="LEUCINE-RICH REPEAT-CONTAINING PROTEIN 57"/>
    <property type="match status" value="1"/>
</dbReference>
<evidence type="ECO:0000259" key="3">
    <source>
        <dbReference type="Pfam" id="PF23598"/>
    </source>
</evidence>
<feature type="domain" description="Disease resistance R13L4/SHOC-2-like LRR" evidence="3">
    <location>
        <begin position="227"/>
        <end position="391"/>
    </location>
</feature>
<dbReference type="AlphaFoldDB" id="A0A9K3M4T4"/>
<dbReference type="PANTHER" id="PTHR47186:SF3">
    <property type="entry name" value="OS09G0267800 PROTEIN"/>
    <property type="match status" value="1"/>
</dbReference>
<name>A0A9K3M4T4_9STRA</name>
<evidence type="ECO:0000256" key="1">
    <source>
        <dbReference type="ARBA" id="ARBA00022737"/>
    </source>
</evidence>
<evidence type="ECO:0000256" key="2">
    <source>
        <dbReference type="SAM" id="MobiDB-lite"/>
    </source>
</evidence>
<dbReference type="InterPro" id="IPR055414">
    <property type="entry name" value="LRR_R13L4/SHOC2-like"/>
</dbReference>
<keyword evidence="5" id="KW-1185">Reference proteome</keyword>
<protein>
    <submittedName>
        <fullName evidence="4">Leucine rich repeat LRR-containing protein</fullName>
    </submittedName>
</protein>
<dbReference type="EMBL" id="JAGRRH010000001">
    <property type="protein sequence ID" value="KAG7373758.1"/>
    <property type="molecule type" value="Genomic_DNA"/>
</dbReference>
<dbReference type="OrthoDB" id="5985090at2759"/>
<comment type="caution">
    <text evidence="4">The sequence shown here is derived from an EMBL/GenBank/DDBJ whole genome shotgun (WGS) entry which is preliminary data.</text>
</comment>
<keyword evidence="1" id="KW-0677">Repeat</keyword>
<sequence length="628" mass="71904">MEKNGNNFQSSTNDSSTPSIKKQKRRNVLKLPYKNGVWKKDIKIDEEDFENIQDIIKLRTSDGTSIEDAVIKVTASDPFFTSKYRITCLKLRDNGDAETFWYDQPQLPHSLCNLDALRDMTIVGTQIETLFSENTDRNYRREISVYELSLVSMPRLQCLSFNLVSFPNLQSLFLESLPRLPCLPSNIGSFAKLKKLQLMKLPIDSLPKSLSSLVESLETLIIRDCKNLTHLPNEFGQLRSLEALEICGTPILELPESFGNLNSLQYLKMEFHHLTKLPPSFDNLTNLQTLNPGSDTFNFPVPHLPHLKNLVTSVYNLQHFDQERTVKHFLFDYFGDNTTETELVHSGLINMRDWNQQIPLAIKSKGRTHEYMLLQSSFSSFPKLTRFRLACGMGQNFTIYFDEIPGLKQLEHLDLIGFTLLKSARTLQDPAPVLNLKSISLCDIKGDLELLSEIRAPLLEMLYLEDCSSMDDVMFGHLCTNLFPHLKNLQSLNLIRCSISNIQPEHVKHLGKTNICSINLRDNPILDGSENELEKRLLPLVQNCQYLSDFGGEDVPRIVLHHLCLNFIRRHVLEGQRICSKALWALIFDNAMIGMKCSRLCSRVEWELCEPGVIYFLLKERAATELYG</sequence>
<feature type="region of interest" description="Disordered" evidence="2">
    <location>
        <begin position="1"/>
        <end position="24"/>
    </location>
</feature>
<evidence type="ECO:0000313" key="5">
    <source>
        <dbReference type="Proteomes" id="UP000693970"/>
    </source>
</evidence>
<evidence type="ECO:0000313" key="4">
    <source>
        <dbReference type="EMBL" id="KAG7373758.1"/>
    </source>
</evidence>
<feature type="compositionally biased region" description="Polar residues" evidence="2">
    <location>
        <begin position="1"/>
        <end position="20"/>
    </location>
</feature>
<reference evidence="4" key="1">
    <citation type="journal article" date="2021" name="Sci. Rep.">
        <title>Diploid genomic architecture of Nitzschia inconspicua, an elite biomass production diatom.</title>
        <authorList>
            <person name="Oliver A."/>
            <person name="Podell S."/>
            <person name="Pinowska A."/>
            <person name="Traller J.C."/>
            <person name="Smith S.R."/>
            <person name="McClure R."/>
            <person name="Beliaev A."/>
            <person name="Bohutskyi P."/>
            <person name="Hill E.A."/>
            <person name="Rabines A."/>
            <person name="Zheng H."/>
            <person name="Allen L.Z."/>
            <person name="Kuo A."/>
            <person name="Grigoriev I.V."/>
            <person name="Allen A.E."/>
            <person name="Hazlebeck D."/>
            <person name="Allen E.E."/>
        </authorList>
    </citation>
    <scope>NUCLEOTIDE SEQUENCE</scope>
    <source>
        <strain evidence="4">Hildebrandi</strain>
    </source>
</reference>
<proteinExistence type="predicted"/>
<accession>A0A9K3M4T4</accession>